<proteinExistence type="predicted"/>
<comment type="caution">
    <text evidence="3">The sequence shown here is derived from an EMBL/GenBank/DDBJ whole genome shotgun (WGS) entry which is preliminary data.</text>
</comment>
<keyword evidence="1" id="KW-0175">Coiled coil</keyword>
<sequence>MAINFDEFKILYEREAKNKRSQERVTHATGFISSSTYKMQMIESKGGLQPPYQEKSKETHTFRKKVAKDHGPVWIDEKVKCRHDTYVTEYVETHGPDANTWPHIDHKGKVVEGCSSNFMLGIGSQVNPKNVGFTHRKRQPRDNLMVVMMMSDFAEEQARRNEELKRQRQQIALMQQQLAQMIEAQNNMSQTIAQSVAAALAAYGICPQVGYHPFAPPQSSHSQGSNTTFASSTDST</sequence>
<dbReference type="EMBL" id="BPVZ01000009">
    <property type="protein sequence ID" value="GKU95995.1"/>
    <property type="molecule type" value="Genomic_DNA"/>
</dbReference>
<evidence type="ECO:0000313" key="3">
    <source>
        <dbReference type="EMBL" id="GKU95995.1"/>
    </source>
</evidence>
<evidence type="ECO:0000256" key="1">
    <source>
        <dbReference type="SAM" id="Coils"/>
    </source>
</evidence>
<evidence type="ECO:0008006" key="5">
    <source>
        <dbReference type="Google" id="ProtNLM"/>
    </source>
</evidence>
<reference evidence="3 4" key="1">
    <citation type="journal article" date="2021" name="Commun. Biol.">
        <title>The genome of Shorea leprosula (Dipterocarpaceae) highlights the ecological relevance of drought in aseasonal tropical rainforests.</title>
        <authorList>
            <person name="Ng K.K.S."/>
            <person name="Kobayashi M.J."/>
            <person name="Fawcett J.A."/>
            <person name="Hatakeyama M."/>
            <person name="Paape T."/>
            <person name="Ng C.H."/>
            <person name="Ang C.C."/>
            <person name="Tnah L.H."/>
            <person name="Lee C.T."/>
            <person name="Nishiyama T."/>
            <person name="Sese J."/>
            <person name="O'Brien M.J."/>
            <person name="Copetti D."/>
            <person name="Mohd Noor M.I."/>
            <person name="Ong R.C."/>
            <person name="Putra M."/>
            <person name="Sireger I.Z."/>
            <person name="Indrioko S."/>
            <person name="Kosugi Y."/>
            <person name="Izuno A."/>
            <person name="Isagi Y."/>
            <person name="Lee S.L."/>
            <person name="Shimizu K.K."/>
        </authorList>
    </citation>
    <scope>NUCLEOTIDE SEQUENCE [LARGE SCALE GENOMIC DNA]</scope>
    <source>
        <strain evidence="3">214</strain>
    </source>
</reference>
<evidence type="ECO:0000256" key="2">
    <source>
        <dbReference type="SAM" id="MobiDB-lite"/>
    </source>
</evidence>
<dbReference type="AlphaFoldDB" id="A0AAV5IFE8"/>
<organism evidence="3 4">
    <name type="scientific">Rubroshorea leprosula</name>
    <dbReference type="NCBI Taxonomy" id="152421"/>
    <lineage>
        <taxon>Eukaryota</taxon>
        <taxon>Viridiplantae</taxon>
        <taxon>Streptophyta</taxon>
        <taxon>Embryophyta</taxon>
        <taxon>Tracheophyta</taxon>
        <taxon>Spermatophyta</taxon>
        <taxon>Magnoliopsida</taxon>
        <taxon>eudicotyledons</taxon>
        <taxon>Gunneridae</taxon>
        <taxon>Pentapetalae</taxon>
        <taxon>rosids</taxon>
        <taxon>malvids</taxon>
        <taxon>Malvales</taxon>
        <taxon>Dipterocarpaceae</taxon>
        <taxon>Rubroshorea</taxon>
    </lineage>
</organism>
<protein>
    <recommendedName>
        <fullName evidence="5">HNH homing endonuclease</fullName>
    </recommendedName>
</protein>
<feature type="region of interest" description="Disordered" evidence="2">
    <location>
        <begin position="216"/>
        <end position="236"/>
    </location>
</feature>
<name>A0AAV5IFE8_9ROSI</name>
<keyword evidence="4" id="KW-1185">Reference proteome</keyword>
<dbReference type="Proteomes" id="UP001054252">
    <property type="component" value="Unassembled WGS sequence"/>
</dbReference>
<gene>
    <name evidence="3" type="ORF">SLEP1_g9280</name>
</gene>
<evidence type="ECO:0000313" key="4">
    <source>
        <dbReference type="Proteomes" id="UP001054252"/>
    </source>
</evidence>
<accession>A0AAV5IFE8</accession>
<feature type="coiled-coil region" evidence="1">
    <location>
        <begin position="154"/>
        <end position="184"/>
    </location>
</feature>
<feature type="compositionally biased region" description="Polar residues" evidence="2">
    <location>
        <begin position="217"/>
        <end position="236"/>
    </location>
</feature>